<dbReference type="InterPro" id="IPR004113">
    <property type="entry name" value="FAD-bd_oxidored_4_C"/>
</dbReference>
<dbReference type="OrthoDB" id="26910at2157"/>
<dbReference type="FunFam" id="3.30.70.2740:FF:000001">
    <property type="entry name" value="D-lactate dehydrogenase mitochondrial"/>
    <property type="match status" value="1"/>
</dbReference>
<dbReference type="InterPro" id="IPR016169">
    <property type="entry name" value="FAD-bd_PCMH_sub2"/>
</dbReference>
<dbReference type="STRING" id="2309.CF15_05490"/>
<gene>
    <name evidence="7" type="ORF">CF15_05490</name>
</gene>
<dbReference type="PANTHER" id="PTHR42934">
    <property type="entry name" value="GLYCOLATE OXIDASE SUBUNIT GLCD"/>
    <property type="match status" value="1"/>
</dbReference>
<dbReference type="GO" id="GO:0071949">
    <property type="term" value="F:FAD binding"/>
    <property type="evidence" value="ECO:0007669"/>
    <property type="project" value="InterPro"/>
</dbReference>
<comment type="similarity">
    <text evidence="2">Belongs to the FAD-binding oxidoreductase/transferase type 4 family.</text>
</comment>
<comment type="caution">
    <text evidence="7">The sequence shown here is derived from an EMBL/GenBank/DDBJ whole genome shotgun (WGS) entry which is preliminary data.</text>
</comment>
<proteinExistence type="inferred from homology"/>
<keyword evidence="8" id="KW-1185">Reference proteome</keyword>
<evidence type="ECO:0000256" key="3">
    <source>
        <dbReference type="ARBA" id="ARBA00022630"/>
    </source>
</evidence>
<dbReference type="InterPro" id="IPR016166">
    <property type="entry name" value="FAD-bd_PCMH"/>
</dbReference>
<dbReference type="FunFam" id="1.10.45.10:FF:000001">
    <property type="entry name" value="D-lactate dehydrogenase mitochondrial"/>
    <property type="match status" value="1"/>
</dbReference>
<dbReference type="Pfam" id="PF01565">
    <property type="entry name" value="FAD_binding_4"/>
    <property type="match status" value="1"/>
</dbReference>
<dbReference type="Gene3D" id="3.30.70.2740">
    <property type="match status" value="1"/>
</dbReference>
<dbReference type="InterPro" id="IPR051914">
    <property type="entry name" value="FAD-linked_OxidoTrans_Type4"/>
</dbReference>
<evidence type="ECO:0000256" key="1">
    <source>
        <dbReference type="ARBA" id="ARBA00001974"/>
    </source>
</evidence>
<protein>
    <submittedName>
        <fullName evidence="7">Glycolate oxidase subunit GlcD</fullName>
    </submittedName>
</protein>
<dbReference type="SUPFAM" id="SSF55103">
    <property type="entry name" value="FAD-linked oxidases, C-terminal domain"/>
    <property type="match status" value="1"/>
</dbReference>
<dbReference type="InterPro" id="IPR006094">
    <property type="entry name" value="Oxid_FAD_bind_N"/>
</dbReference>
<dbReference type="InterPro" id="IPR036318">
    <property type="entry name" value="FAD-bd_PCMH-like_sf"/>
</dbReference>
<accession>A0A0V8RVZ7</accession>
<dbReference type="PROSITE" id="PS51387">
    <property type="entry name" value="FAD_PCMH"/>
    <property type="match status" value="1"/>
</dbReference>
<dbReference type="GO" id="GO:0016491">
    <property type="term" value="F:oxidoreductase activity"/>
    <property type="evidence" value="ECO:0007669"/>
    <property type="project" value="UniProtKB-KW"/>
</dbReference>
<evidence type="ECO:0000313" key="8">
    <source>
        <dbReference type="Proteomes" id="UP000053352"/>
    </source>
</evidence>
<dbReference type="InterPro" id="IPR016164">
    <property type="entry name" value="FAD-linked_Oxase-like_C"/>
</dbReference>
<keyword evidence="4" id="KW-0274">FAD</keyword>
<dbReference type="Proteomes" id="UP000053352">
    <property type="component" value="Unassembled WGS sequence"/>
</dbReference>
<comment type="cofactor">
    <cofactor evidence="1">
        <name>FAD</name>
        <dbReference type="ChEBI" id="CHEBI:57692"/>
    </cofactor>
</comment>
<dbReference type="SUPFAM" id="SSF56176">
    <property type="entry name" value="FAD-binding/transporter-associated domain-like"/>
    <property type="match status" value="1"/>
</dbReference>
<evidence type="ECO:0000256" key="2">
    <source>
        <dbReference type="ARBA" id="ARBA00008000"/>
    </source>
</evidence>
<dbReference type="PANTHER" id="PTHR42934:SF2">
    <property type="entry name" value="GLYCOLATE OXIDASE SUBUNIT GLCD"/>
    <property type="match status" value="1"/>
</dbReference>
<reference evidence="7 8" key="1">
    <citation type="submission" date="2015-11" db="EMBL/GenBank/DDBJ databases">
        <title>Genome sequence of Pyrodictium occultum PL-19, a marine hyperthermophilic archaeon isolated from Volcano, Italy.</title>
        <authorList>
            <person name="Utturkar S."/>
            <person name="Huber H."/>
            <person name="Leptihn S."/>
            <person name="Brown S."/>
            <person name="Stetter K.O."/>
            <person name="Podar M."/>
        </authorList>
    </citation>
    <scope>NUCLEOTIDE SEQUENCE [LARGE SCALE GENOMIC DNA]</scope>
    <source>
        <strain evidence="7 8">PL-19</strain>
    </source>
</reference>
<dbReference type="Gene3D" id="1.10.45.10">
    <property type="entry name" value="Vanillyl-alcohol Oxidase, Chain A, domain 4"/>
    <property type="match status" value="1"/>
</dbReference>
<feature type="domain" description="FAD-binding PCMH-type" evidence="6">
    <location>
        <begin position="36"/>
        <end position="216"/>
    </location>
</feature>
<dbReference type="AlphaFoldDB" id="A0A0V8RVZ7"/>
<keyword evidence="5" id="KW-0560">Oxidoreductase</keyword>
<dbReference type="Pfam" id="PF02913">
    <property type="entry name" value="FAD-oxidase_C"/>
    <property type="match status" value="1"/>
</dbReference>
<dbReference type="InterPro" id="IPR016171">
    <property type="entry name" value="Vanillyl_alc_oxidase_C-sub2"/>
</dbReference>
<evidence type="ECO:0000259" key="6">
    <source>
        <dbReference type="PROSITE" id="PS51387"/>
    </source>
</evidence>
<dbReference type="EMBL" id="LNTB01000001">
    <property type="protein sequence ID" value="KSW12211.1"/>
    <property type="molecule type" value="Genomic_DNA"/>
</dbReference>
<organism evidence="7 8">
    <name type="scientific">Pyrodictium occultum</name>
    <dbReference type="NCBI Taxonomy" id="2309"/>
    <lineage>
        <taxon>Archaea</taxon>
        <taxon>Thermoproteota</taxon>
        <taxon>Thermoprotei</taxon>
        <taxon>Desulfurococcales</taxon>
        <taxon>Pyrodictiaceae</taxon>
        <taxon>Pyrodictium</taxon>
    </lineage>
</organism>
<evidence type="ECO:0000313" key="7">
    <source>
        <dbReference type="EMBL" id="KSW12211.1"/>
    </source>
</evidence>
<dbReference type="RefSeq" id="WP_058370891.1">
    <property type="nucleotide sequence ID" value="NZ_LNTB01000001.1"/>
</dbReference>
<sequence length="471" mass="51247">MSRLGDRLREILGSDKVVTDPIIIELYSREATGLNADTLPEALVFAESAADVSKLLAFAYRYGIPVYPQGSTSSLSGSALPSGGVVLSLERMRRIKEVNVVDGVAVAEPGVRIDDLNIELARYGYMFPVDPASSSVATVGGAVNTGAGGLRGAKYGTMRDWVLGLEVVLPDEEGTVMRIGCRTVKCRQGYDLVRLIVGSEGTLAVVTEATLRIAPLPEAAVTLLAFFDDLQGLLDTVVEIRSEGVQPLIMEFMERRTVEQAAGFLGWHGKLRGHMLLVSVDVNREAASRVLAWLERVARGNGAGLVYTARSLEEAEKKGLFQLRRSLFPAQVELSRRLLGSERVQVYVEDIAVPPSRLAEAVERLLELEEKYRLPMMLGGHIGDGNLHPAVGFDPGDPEARRRVWTWFHDVMRLAVELGGTVSAEHGIGVLKKEGLRMELEALGSLKALEIMKAIKRVFDPKGILNPGKVV</sequence>
<keyword evidence="3" id="KW-0285">Flavoprotein</keyword>
<dbReference type="Gene3D" id="3.30.465.10">
    <property type="match status" value="1"/>
</dbReference>
<evidence type="ECO:0000256" key="5">
    <source>
        <dbReference type="ARBA" id="ARBA00023002"/>
    </source>
</evidence>
<name>A0A0V8RVZ7_PYROC</name>
<evidence type="ECO:0000256" key="4">
    <source>
        <dbReference type="ARBA" id="ARBA00022827"/>
    </source>
</evidence>